<accession>A0A4R5CDT5</accession>
<comment type="caution">
    <text evidence="1">The sequence shown here is derived from an EMBL/GenBank/DDBJ whole genome shotgun (WGS) entry which is preliminary data.</text>
</comment>
<proteinExistence type="predicted"/>
<organism evidence="1 2">
    <name type="scientific">Actinomadura rubrisoli</name>
    <dbReference type="NCBI Taxonomy" id="2530368"/>
    <lineage>
        <taxon>Bacteria</taxon>
        <taxon>Bacillati</taxon>
        <taxon>Actinomycetota</taxon>
        <taxon>Actinomycetes</taxon>
        <taxon>Streptosporangiales</taxon>
        <taxon>Thermomonosporaceae</taxon>
        <taxon>Actinomadura</taxon>
    </lineage>
</organism>
<dbReference type="Proteomes" id="UP000294513">
    <property type="component" value="Unassembled WGS sequence"/>
</dbReference>
<keyword evidence="2" id="KW-1185">Reference proteome</keyword>
<protein>
    <submittedName>
        <fullName evidence="1">Uncharacterized protein</fullName>
    </submittedName>
</protein>
<sequence>MLNVLSRKTKPIGLADLCDGLTTYAKHCPHAVADSEHIAIQALIETTVEGLVPYWLARPDFVARFVRVAKKRDRASGVRHAHVLWEDAVTALDAGEIEGPVRATRALRLAASMAAGIPVSLRGCLASGRVTGLDLAEAANYAAEDQL</sequence>
<evidence type="ECO:0000313" key="2">
    <source>
        <dbReference type="Proteomes" id="UP000294513"/>
    </source>
</evidence>
<reference evidence="1 2" key="1">
    <citation type="submission" date="2019-03" db="EMBL/GenBank/DDBJ databases">
        <title>Draft genome sequences of novel Actinobacteria.</title>
        <authorList>
            <person name="Sahin N."/>
            <person name="Ay H."/>
            <person name="Saygin H."/>
        </authorList>
    </citation>
    <scope>NUCLEOTIDE SEQUENCE [LARGE SCALE GENOMIC DNA]</scope>
    <source>
        <strain evidence="1 2">H3C3</strain>
    </source>
</reference>
<dbReference type="EMBL" id="SMKU01000002">
    <property type="protein sequence ID" value="TDD97695.1"/>
    <property type="molecule type" value="Genomic_DNA"/>
</dbReference>
<evidence type="ECO:0000313" key="1">
    <source>
        <dbReference type="EMBL" id="TDD97695.1"/>
    </source>
</evidence>
<gene>
    <name evidence="1" type="ORF">E1298_01270</name>
</gene>
<name>A0A4R5CDT5_9ACTN</name>
<dbReference type="RefSeq" id="WP_131888857.1">
    <property type="nucleotide sequence ID" value="NZ_SMKU01000002.1"/>
</dbReference>
<dbReference type="AlphaFoldDB" id="A0A4R5CDT5"/>
<dbReference type="OrthoDB" id="3532716at2"/>